<proteinExistence type="predicted"/>
<dbReference type="HOGENOM" id="CLU_1602889_0_0_1"/>
<feature type="compositionally biased region" description="Polar residues" evidence="1">
    <location>
        <begin position="53"/>
        <end position="78"/>
    </location>
</feature>
<dbReference type="OrthoDB" id="284473at2759"/>
<feature type="compositionally biased region" description="Polar residues" evidence="1">
    <location>
        <begin position="17"/>
        <end position="26"/>
    </location>
</feature>
<organism evidence="2 3">
    <name type="scientific">Glarea lozoyensis (strain ATCC 74030 / MF5533)</name>
    <dbReference type="NCBI Taxonomy" id="1104152"/>
    <lineage>
        <taxon>Eukaryota</taxon>
        <taxon>Fungi</taxon>
        <taxon>Dikarya</taxon>
        <taxon>Ascomycota</taxon>
        <taxon>Pezizomycotina</taxon>
        <taxon>Leotiomycetes</taxon>
        <taxon>Helotiales</taxon>
        <taxon>Helotiaceae</taxon>
        <taxon>Glarea</taxon>
    </lineage>
</organism>
<feature type="compositionally biased region" description="Basic and acidic residues" evidence="1">
    <location>
        <begin position="27"/>
        <end position="52"/>
    </location>
</feature>
<dbReference type="EMBL" id="AGUE01000078">
    <property type="protein sequence ID" value="EHL00614.1"/>
    <property type="molecule type" value="Genomic_DNA"/>
</dbReference>
<reference evidence="2 3" key="1">
    <citation type="journal article" date="2012" name="Eukaryot. Cell">
        <title>Genome sequence of the fungus Glarea lozoyensis: the first genome sequence of a species from the Helotiaceae family.</title>
        <authorList>
            <person name="Youssar L."/>
            <person name="Gruening B.A."/>
            <person name="Erxleben A."/>
            <person name="Guenther S."/>
            <person name="Huettel W."/>
        </authorList>
    </citation>
    <scope>NUCLEOTIDE SEQUENCE [LARGE SCALE GENOMIC DNA]</scope>
    <source>
        <strain evidence="3">ATCC 74030 / MF5533</strain>
    </source>
</reference>
<accession>H0ELN5</accession>
<keyword evidence="3" id="KW-1185">Reference proteome</keyword>
<name>H0ELN5_GLAL7</name>
<evidence type="ECO:0000256" key="1">
    <source>
        <dbReference type="SAM" id="MobiDB-lite"/>
    </source>
</evidence>
<evidence type="ECO:0000313" key="2">
    <source>
        <dbReference type="EMBL" id="EHL00614.1"/>
    </source>
</evidence>
<dbReference type="InParanoid" id="H0ELN5"/>
<sequence length="166" mass="18442">MSRVPSMEGGLAGGKQNGVSSAVNSSRFEKGAREERPNEPRSVPQERKEKSRLSMNGNIDSTRRAPQSKETNISVSKNDQQRAAHLVKHGLPPRPQSPRRDKQATDSKKRPLESAVNPAEKRTKLYETSFRLEAISNKGSKTTSNLLTGFEFDQKAWSELQARGPN</sequence>
<dbReference type="AlphaFoldDB" id="H0ELN5"/>
<evidence type="ECO:0000313" key="3">
    <source>
        <dbReference type="Proteomes" id="UP000005446"/>
    </source>
</evidence>
<protein>
    <submittedName>
        <fullName evidence="2">Uncharacterized protein</fullName>
    </submittedName>
</protein>
<dbReference type="Proteomes" id="UP000005446">
    <property type="component" value="Unassembled WGS sequence"/>
</dbReference>
<gene>
    <name evidence="2" type="ORF">M7I_3502</name>
</gene>
<feature type="region of interest" description="Disordered" evidence="1">
    <location>
        <begin position="1"/>
        <end position="123"/>
    </location>
</feature>
<comment type="caution">
    <text evidence="2">The sequence shown here is derived from an EMBL/GenBank/DDBJ whole genome shotgun (WGS) entry which is preliminary data.</text>
</comment>
<feature type="compositionally biased region" description="Basic and acidic residues" evidence="1">
    <location>
        <begin position="98"/>
        <end position="112"/>
    </location>
</feature>